<reference evidence="1" key="1">
    <citation type="submission" date="2021-01" db="EMBL/GenBank/DDBJ databases">
        <authorList>
            <consortium name="Genoscope - CEA"/>
            <person name="William W."/>
        </authorList>
    </citation>
    <scope>NUCLEOTIDE SEQUENCE</scope>
</reference>
<sequence>MFQLLDQLITHSLYYEWDNVEISQRKDENIKRERSMEKITRLLFQMNQREIQVGIQGIQKMFVINFKQFVRPDRVTYFIYCRNNFVQSVMIKLFVLINLDKIYLIVIIKQQYLK</sequence>
<dbReference type="EMBL" id="CAJJDN010000141">
    <property type="protein sequence ID" value="CAD8122887.1"/>
    <property type="molecule type" value="Genomic_DNA"/>
</dbReference>
<comment type="caution">
    <text evidence="1">The sequence shown here is derived from an EMBL/GenBank/DDBJ whole genome shotgun (WGS) entry which is preliminary data.</text>
</comment>
<organism evidence="1 2">
    <name type="scientific">Paramecium sonneborni</name>
    <dbReference type="NCBI Taxonomy" id="65129"/>
    <lineage>
        <taxon>Eukaryota</taxon>
        <taxon>Sar</taxon>
        <taxon>Alveolata</taxon>
        <taxon>Ciliophora</taxon>
        <taxon>Intramacronucleata</taxon>
        <taxon>Oligohymenophorea</taxon>
        <taxon>Peniculida</taxon>
        <taxon>Parameciidae</taxon>
        <taxon>Paramecium</taxon>
    </lineage>
</organism>
<accession>A0A8S1R656</accession>
<protein>
    <submittedName>
        <fullName evidence="1">Uncharacterized protein</fullName>
    </submittedName>
</protein>
<evidence type="ECO:0000313" key="2">
    <source>
        <dbReference type="Proteomes" id="UP000692954"/>
    </source>
</evidence>
<gene>
    <name evidence="1" type="ORF">PSON_ATCC_30995.1.T1410050</name>
</gene>
<name>A0A8S1R656_9CILI</name>
<keyword evidence="2" id="KW-1185">Reference proteome</keyword>
<dbReference type="AlphaFoldDB" id="A0A8S1R656"/>
<proteinExistence type="predicted"/>
<dbReference type="Proteomes" id="UP000692954">
    <property type="component" value="Unassembled WGS sequence"/>
</dbReference>
<evidence type="ECO:0000313" key="1">
    <source>
        <dbReference type="EMBL" id="CAD8122887.1"/>
    </source>
</evidence>